<proteinExistence type="predicted"/>
<evidence type="ECO:0000256" key="1">
    <source>
        <dbReference type="SAM" id="MobiDB-lite"/>
    </source>
</evidence>
<sequence>MTHLGSFGAAVRELDPAERDDFDFFGEKFIVVGVIPPMIMLQIGAATTGKIDDQESLGAMWEAMRTSLTAPAVGDDPPDDEAFRRFYRLAVARCCDLEGLLALAMALFEAQSGRPTVPASTSSDGLPGTSTTSNTSSTPSPASPPQHPALSGMTPVASVLGG</sequence>
<dbReference type="Proteomes" id="UP001597183">
    <property type="component" value="Unassembled WGS sequence"/>
</dbReference>
<gene>
    <name evidence="2" type="ORF">ACFQ5G_12685</name>
</gene>
<feature type="region of interest" description="Disordered" evidence="1">
    <location>
        <begin position="114"/>
        <end position="162"/>
    </location>
</feature>
<protein>
    <submittedName>
        <fullName evidence="2">Uncharacterized protein</fullName>
    </submittedName>
</protein>
<comment type="caution">
    <text evidence="2">The sequence shown here is derived from an EMBL/GenBank/DDBJ whole genome shotgun (WGS) entry which is preliminary data.</text>
</comment>
<evidence type="ECO:0000313" key="2">
    <source>
        <dbReference type="EMBL" id="MFD1366203.1"/>
    </source>
</evidence>
<dbReference type="EMBL" id="JBHTMK010000016">
    <property type="protein sequence ID" value="MFD1366203.1"/>
    <property type="molecule type" value="Genomic_DNA"/>
</dbReference>
<evidence type="ECO:0000313" key="3">
    <source>
        <dbReference type="Proteomes" id="UP001597183"/>
    </source>
</evidence>
<keyword evidence="3" id="KW-1185">Reference proteome</keyword>
<name>A0ABW4A6R8_9ACTN</name>
<organism evidence="2 3">
    <name type="scientific">Actinoplanes sichuanensis</name>
    <dbReference type="NCBI Taxonomy" id="512349"/>
    <lineage>
        <taxon>Bacteria</taxon>
        <taxon>Bacillati</taxon>
        <taxon>Actinomycetota</taxon>
        <taxon>Actinomycetes</taxon>
        <taxon>Micromonosporales</taxon>
        <taxon>Micromonosporaceae</taxon>
        <taxon>Actinoplanes</taxon>
    </lineage>
</organism>
<reference evidence="3" key="1">
    <citation type="journal article" date="2019" name="Int. J. Syst. Evol. Microbiol.">
        <title>The Global Catalogue of Microorganisms (GCM) 10K type strain sequencing project: providing services to taxonomists for standard genome sequencing and annotation.</title>
        <authorList>
            <consortium name="The Broad Institute Genomics Platform"/>
            <consortium name="The Broad Institute Genome Sequencing Center for Infectious Disease"/>
            <person name="Wu L."/>
            <person name="Ma J."/>
        </authorList>
    </citation>
    <scope>NUCLEOTIDE SEQUENCE [LARGE SCALE GENOMIC DNA]</scope>
    <source>
        <strain evidence="3">CCM 7526</strain>
    </source>
</reference>
<accession>A0ABW4A6R8</accession>
<feature type="compositionally biased region" description="Low complexity" evidence="1">
    <location>
        <begin position="127"/>
        <end position="140"/>
    </location>
</feature>
<dbReference type="RefSeq" id="WP_317786515.1">
    <property type="nucleotide sequence ID" value="NZ_AP028461.1"/>
</dbReference>